<dbReference type="InterPro" id="IPR022973">
    <property type="entry name" value="Ribosomal_uL10_bac"/>
</dbReference>
<reference evidence="7" key="1">
    <citation type="submission" date="2020-08" db="EMBL/GenBank/DDBJ databases">
        <title>Genome public.</title>
        <authorList>
            <person name="Liu C."/>
            <person name="Sun Q."/>
        </authorList>
    </citation>
    <scope>NUCLEOTIDE SEQUENCE</scope>
    <source>
        <strain evidence="7">NSJ-64</strain>
    </source>
</reference>
<evidence type="ECO:0000256" key="3">
    <source>
        <dbReference type="ARBA" id="ARBA00023274"/>
    </source>
</evidence>
<gene>
    <name evidence="5" type="primary">rplJ</name>
    <name evidence="7" type="ORF">H8705_09200</name>
</gene>
<sequence>MPSEKILLQKKQAVRELTEKLRGAVAGVLVDYKGISVADDTKLRKELREAGVEYAVVKNTMLRFAAKELGYDELIPSLEGTTALAVSAEDPVAAAKVLTKYADASKGKFVVKAGFVDGGVIDAAKVTELGKLPSRDQLLAQLLSVLLGNVKGLAIALNAIAEKEGSGEETAPAAEEAAPAAEEAAPAAEEAAPAAEE</sequence>
<dbReference type="Pfam" id="PF00466">
    <property type="entry name" value="Ribosomal_L10"/>
    <property type="match status" value="1"/>
</dbReference>
<organism evidence="7 8">
    <name type="scientific">Youxingia wuxianensis</name>
    <dbReference type="NCBI Taxonomy" id="2763678"/>
    <lineage>
        <taxon>Bacteria</taxon>
        <taxon>Bacillati</taxon>
        <taxon>Bacillota</taxon>
        <taxon>Clostridia</taxon>
        <taxon>Eubacteriales</taxon>
        <taxon>Oscillospiraceae</taxon>
        <taxon>Youxingia</taxon>
    </lineage>
</organism>
<dbReference type="InterPro" id="IPR002363">
    <property type="entry name" value="Ribosomal_uL10_CS_bac"/>
</dbReference>
<evidence type="ECO:0000256" key="5">
    <source>
        <dbReference type="HAMAP-Rule" id="MF_00362"/>
    </source>
</evidence>
<dbReference type="PROSITE" id="PS01109">
    <property type="entry name" value="RIBOSOMAL_L10"/>
    <property type="match status" value="1"/>
</dbReference>
<dbReference type="SUPFAM" id="SSF160369">
    <property type="entry name" value="Ribosomal protein L10-like"/>
    <property type="match status" value="1"/>
</dbReference>
<dbReference type="Proteomes" id="UP000623678">
    <property type="component" value="Unassembled WGS sequence"/>
</dbReference>
<evidence type="ECO:0000256" key="1">
    <source>
        <dbReference type="ARBA" id="ARBA00008889"/>
    </source>
</evidence>
<dbReference type="Gene3D" id="3.30.70.1730">
    <property type="match status" value="1"/>
</dbReference>
<keyword evidence="3 5" id="KW-0687">Ribonucleoprotein</keyword>
<protein>
    <recommendedName>
        <fullName evidence="4 5">Large ribosomal subunit protein uL10</fullName>
    </recommendedName>
</protein>
<dbReference type="CDD" id="cd05797">
    <property type="entry name" value="Ribosomal_L10"/>
    <property type="match status" value="1"/>
</dbReference>
<dbReference type="PANTHER" id="PTHR11560">
    <property type="entry name" value="39S RIBOSOMAL PROTEIN L10, MITOCHONDRIAL"/>
    <property type="match status" value="1"/>
</dbReference>
<dbReference type="GO" id="GO:0006412">
    <property type="term" value="P:translation"/>
    <property type="evidence" value="ECO:0007669"/>
    <property type="project" value="UniProtKB-UniRule"/>
</dbReference>
<name>A0A926ET13_9FIRM</name>
<evidence type="ECO:0000313" key="7">
    <source>
        <dbReference type="EMBL" id="MBC8585760.1"/>
    </source>
</evidence>
<dbReference type="InterPro" id="IPR043141">
    <property type="entry name" value="Ribosomal_uL10-like_sf"/>
</dbReference>
<dbReference type="EMBL" id="JACRTD010000006">
    <property type="protein sequence ID" value="MBC8585760.1"/>
    <property type="molecule type" value="Genomic_DNA"/>
</dbReference>
<dbReference type="GO" id="GO:0003735">
    <property type="term" value="F:structural constituent of ribosome"/>
    <property type="evidence" value="ECO:0007669"/>
    <property type="project" value="InterPro"/>
</dbReference>
<feature type="region of interest" description="Disordered" evidence="6">
    <location>
        <begin position="165"/>
        <end position="197"/>
    </location>
</feature>
<comment type="caution">
    <text evidence="7">The sequence shown here is derived from an EMBL/GenBank/DDBJ whole genome shotgun (WGS) entry which is preliminary data.</text>
</comment>
<dbReference type="GO" id="GO:0015934">
    <property type="term" value="C:large ribosomal subunit"/>
    <property type="evidence" value="ECO:0007669"/>
    <property type="project" value="InterPro"/>
</dbReference>
<evidence type="ECO:0000256" key="4">
    <source>
        <dbReference type="ARBA" id="ARBA00035202"/>
    </source>
</evidence>
<feature type="compositionally biased region" description="Low complexity" evidence="6">
    <location>
        <begin position="168"/>
        <end position="197"/>
    </location>
</feature>
<evidence type="ECO:0000256" key="6">
    <source>
        <dbReference type="SAM" id="MobiDB-lite"/>
    </source>
</evidence>
<evidence type="ECO:0000256" key="2">
    <source>
        <dbReference type="ARBA" id="ARBA00022980"/>
    </source>
</evidence>
<dbReference type="InterPro" id="IPR047865">
    <property type="entry name" value="Ribosomal_uL10_bac_type"/>
</dbReference>
<comment type="similarity">
    <text evidence="1 5">Belongs to the universal ribosomal protein uL10 family.</text>
</comment>
<evidence type="ECO:0000313" key="8">
    <source>
        <dbReference type="Proteomes" id="UP000623678"/>
    </source>
</evidence>
<keyword evidence="8" id="KW-1185">Reference proteome</keyword>
<comment type="function">
    <text evidence="5">Forms part of the ribosomal stalk, playing a central role in the interaction of the ribosome with GTP-bound translation factors.</text>
</comment>
<dbReference type="GO" id="GO:0070180">
    <property type="term" value="F:large ribosomal subunit rRNA binding"/>
    <property type="evidence" value="ECO:0007669"/>
    <property type="project" value="UniProtKB-UniRule"/>
</dbReference>
<keyword evidence="2 5" id="KW-0689">Ribosomal protein</keyword>
<proteinExistence type="inferred from homology"/>
<dbReference type="InterPro" id="IPR001790">
    <property type="entry name" value="Ribosomal_uL10"/>
</dbReference>
<dbReference type="AlphaFoldDB" id="A0A926ET13"/>
<keyword evidence="5" id="KW-0694">RNA-binding</keyword>
<dbReference type="HAMAP" id="MF_00362">
    <property type="entry name" value="Ribosomal_uL10"/>
    <property type="match status" value="1"/>
</dbReference>
<keyword evidence="5" id="KW-0699">rRNA-binding</keyword>
<accession>A0A926ET13</accession>
<comment type="subunit">
    <text evidence="5">Part of the ribosomal stalk of the 50S ribosomal subunit. The N-terminus interacts with L11 and the large rRNA to form the base of the stalk. The C-terminus forms an elongated spine to which L12 dimers bind in a sequential fashion forming a multimeric L10(L12)X complex.</text>
</comment>
<dbReference type="RefSeq" id="WP_262395476.1">
    <property type="nucleotide sequence ID" value="NZ_JACRTD010000006.1"/>
</dbReference>
<dbReference type="NCBIfam" id="NF000955">
    <property type="entry name" value="PRK00099.1-1"/>
    <property type="match status" value="1"/>
</dbReference>